<proteinExistence type="inferred from homology"/>
<evidence type="ECO:0000313" key="4">
    <source>
        <dbReference type="Proteomes" id="UP001356427"/>
    </source>
</evidence>
<dbReference type="SUPFAM" id="SSF52540">
    <property type="entry name" value="P-loop containing nucleoside triphosphate hydrolases"/>
    <property type="match status" value="1"/>
</dbReference>
<reference evidence="3 4" key="1">
    <citation type="submission" date="2021-04" db="EMBL/GenBank/DDBJ databases">
        <authorList>
            <person name="De Guttry C."/>
            <person name="Zahm M."/>
            <person name="Klopp C."/>
            <person name="Cabau C."/>
            <person name="Louis A."/>
            <person name="Berthelot C."/>
            <person name="Parey E."/>
            <person name="Roest Crollius H."/>
            <person name="Montfort J."/>
            <person name="Robinson-Rechavi M."/>
            <person name="Bucao C."/>
            <person name="Bouchez O."/>
            <person name="Gislard M."/>
            <person name="Lluch J."/>
            <person name="Milhes M."/>
            <person name="Lampietro C."/>
            <person name="Lopez Roques C."/>
            <person name="Donnadieu C."/>
            <person name="Braasch I."/>
            <person name="Desvignes T."/>
            <person name="Postlethwait J."/>
            <person name="Bobe J."/>
            <person name="Wedekind C."/>
            <person name="Guiguen Y."/>
        </authorList>
    </citation>
    <scope>NUCLEOTIDE SEQUENCE [LARGE SCALE GENOMIC DNA]</scope>
    <source>
        <strain evidence="3">Cs_M1</strain>
        <tissue evidence="3">Blood</tissue>
    </source>
</reference>
<evidence type="ECO:0000259" key="2">
    <source>
        <dbReference type="Pfam" id="PF00685"/>
    </source>
</evidence>
<dbReference type="Proteomes" id="UP001356427">
    <property type="component" value="Unassembled WGS sequence"/>
</dbReference>
<comment type="similarity">
    <text evidence="1">Belongs to the sulfotransferase 1 family.</text>
</comment>
<sequence>MTEGSNKQSIQELVPLFEDNIKQIRLQQQDINKNLRVSLTFVLDPSRTERQGKVLGGSWFDDVADWYAHKDEFDILFLTYEDMIKFPVCIQNGVPPKGHPANLTQP</sequence>
<keyword evidence="4" id="KW-1185">Reference proteome</keyword>
<dbReference type="Gene3D" id="3.40.50.300">
    <property type="entry name" value="P-loop containing nucleotide triphosphate hydrolases"/>
    <property type="match status" value="1"/>
</dbReference>
<accession>A0AAN8MLN6</accession>
<dbReference type="Pfam" id="PF00685">
    <property type="entry name" value="Sulfotransfer_1"/>
    <property type="match status" value="1"/>
</dbReference>
<organism evidence="3 4">
    <name type="scientific">Coregonus suidteri</name>
    <dbReference type="NCBI Taxonomy" id="861788"/>
    <lineage>
        <taxon>Eukaryota</taxon>
        <taxon>Metazoa</taxon>
        <taxon>Chordata</taxon>
        <taxon>Craniata</taxon>
        <taxon>Vertebrata</taxon>
        <taxon>Euteleostomi</taxon>
        <taxon>Actinopterygii</taxon>
        <taxon>Neopterygii</taxon>
        <taxon>Teleostei</taxon>
        <taxon>Protacanthopterygii</taxon>
        <taxon>Salmoniformes</taxon>
        <taxon>Salmonidae</taxon>
        <taxon>Coregoninae</taxon>
        <taxon>Coregonus</taxon>
    </lineage>
</organism>
<name>A0AAN8MLN6_9TELE</name>
<dbReference type="AlphaFoldDB" id="A0AAN8MLN6"/>
<dbReference type="EC" id="2.8.2.-" evidence="1"/>
<gene>
    <name evidence="3" type="ORF">J4Q44_G00035630</name>
</gene>
<evidence type="ECO:0000256" key="1">
    <source>
        <dbReference type="RuleBase" id="RU361155"/>
    </source>
</evidence>
<dbReference type="GO" id="GO:0008146">
    <property type="term" value="F:sulfotransferase activity"/>
    <property type="evidence" value="ECO:0007669"/>
    <property type="project" value="InterPro"/>
</dbReference>
<comment type="caution">
    <text evidence="3">The sequence shown here is derived from an EMBL/GenBank/DDBJ whole genome shotgun (WGS) entry which is preliminary data.</text>
</comment>
<dbReference type="InterPro" id="IPR000863">
    <property type="entry name" value="Sulfotransferase_dom"/>
</dbReference>
<dbReference type="EMBL" id="JAGTTL010000002">
    <property type="protein sequence ID" value="KAK6327917.1"/>
    <property type="molecule type" value="Genomic_DNA"/>
</dbReference>
<dbReference type="InterPro" id="IPR027417">
    <property type="entry name" value="P-loop_NTPase"/>
</dbReference>
<evidence type="ECO:0000313" key="3">
    <source>
        <dbReference type="EMBL" id="KAK6327917.1"/>
    </source>
</evidence>
<keyword evidence="1" id="KW-0808">Transferase</keyword>
<protein>
    <recommendedName>
        <fullName evidence="1">Sulfotransferase</fullName>
        <ecNumber evidence="1">2.8.2.-</ecNumber>
    </recommendedName>
</protein>
<feature type="domain" description="Sulfotransferase" evidence="2">
    <location>
        <begin position="50"/>
        <end position="86"/>
    </location>
</feature>